<protein>
    <submittedName>
        <fullName evidence="1">Coiled coil AKL20</fullName>
    </submittedName>
</protein>
<accession>A0A0L6VIR2</accession>
<gene>
    <name evidence="1" type="ORF">VP01_15538g1</name>
</gene>
<name>A0A0L6VIR2_9BASI</name>
<proteinExistence type="predicted"/>
<dbReference type="Proteomes" id="UP000037035">
    <property type="component" value="Unassembled WGS sequence"/>
</dbReference>
<sequence>MGPLHHWLFQCMVICKIPPWISKQILDAENLLWESFGTAIDFPTFHDHQDSFWIDGICNELNPDEVKMILCLCLYKLQYKDTITTKETSKNQGINL</sequence>
<reference evidence="1 2" key="1">
    <citation type="submission" date="2015-08" db="EMBL/GenBank/DDBJ databases">
        <title>Next Generation Sequencing and Analysis of the Genome of Puccinia sorghi L Schw, the Causal Agent of Maize Common Rust.</title>
        <authorList>
            <person name="Rochi L."/>
            <person name="Burguener G."/>
            <person name="Darino M."/>
            <person name="Turjanski A."/>
            <person name="Kreff E."/>
            <person name="Dieguez M.J."/>
            <person name="Sacco F."/>
        </authorList>
    </citation>
    <scope>NUCLEOTIDE SEQUENCE [LARGE SCALE GENOMIC DNA]</scope>
    <source>
        <strain evidence="1 2">RO10H11247</strain>
    </source>
</reference>
<dbReference type="EMBL" id="LAVV01006151">
    <property type="protein sequence ID" value="KNZ60442.1"/>
    <property type="molecule type" value="Genomic_DNA"/>
</dbReference>
<dbReference type="VEuPathDB" id="FungiDB:VP01_15538g1"/>
<dbReference type="STRING" id="27349.A0A0L6VIR2"/>
<keyword evidence="2" id="KW-1185">Reference proteome</keyword>
<evidence type="ECO:0000313" key="1">
    <source>
        <dbReference type="EMBL" id="KNZ60442.1"/>
    </source>
</evidence>
<organism evidence="1 2">
    <name type="scientific">Puccinia sorghi</name>
    <dbReference type="NCBI Taxonomy" id="27349"/>
    <lineage>
        <taxon>Eukaryota</taxon>
        <taxon>Fungi</taxon>
        <taxon>Dikarya</taxon>
        <taxon>Basidiomycota</taxon>
        <taxon>Pucciniomycotina</taxon>
        <taxon>Pucciniomycetes</taxon>
        <taxon>Pucciniales</taxon>
        <taxon>Pucciniaceae</taxon>
        <taxon>Puccinia</taxon>
    </lineage>
</organism>
<evidence type="ECO:0000313" key="2">
    <source>
        <dbReference type="Proteomes" id="UP000037035"/>
    </source>
</evidence>
<comment type="caution">
    <text evidence="1">The sequence shown here is derived from an EMBL/GenBank/DDBJ whole genome shotgun (WGS) entry which is preliminary data.</text>
</comment>
<dbReference type="AlphaFoldDB" id="A0A0L6VIR2"/>